<reference evidence="8" key="1">
    <citation type="submission" date="2016-10" db="EMBL/GenBank/DDBJ databases">
        <authorList>
            <person name="Varghese N."/>
            <person name="Submissions S."/>
        </authorList>
    </citation>
    <scope>NUCLEOTIDE SEQUENCE [LARGE SCALE GENOMIC DNA]</scope>
    <source>
        <strain evidence="8">DSM 15282</strain>
    </source>
</reference>
<keyword evidence="2" id="KW-1003">Cell membrane</keyword>
<evidence type="ECO:0000313" key="7">
    <source>
        <dbReference type="EMBL" id="SFO66883.1"/>
    </source>
</evidence>
<dbReference type="AlphaFoldDB" id="A0A1I5J2M4"/>
<gene>
    <name evidence="7" type="ORF">SAMN04488519_11116</name>
</gene>
<feature type="transmembrane region" description="Helical" evidence="6">
    <location>
        <begin position="388"/>
        <end position="412"/>
    </location>
</feature>
<dbReference type="InterPro" id="IPR051679">
    <property type="entry name" value="DASS-Related_Transporters"/>
</dbReference>
<dbReference type="PANTHER" id="PTHR43652:SF6">
    <property type="entry name" value="ARGININE REPRESSOR"/>
    <property type="match status" value="1"/>
</dbReference>
<evidence type="ECO:0000256" key="2">
    <source>
        <dbReference type="ARBA" id="ARBA00022475"/>
    </source>
</evidence>
<evidence type="ECO:0000313" key="8">
    <source>
        <dbReference type="Proteomes" id="UP000199564"/>
    </source>
</evidence>
<sequence>MKISFPHPLIILLAFVLLSWLATFLVSSGTYDRQIDESTGREVVIQGSYEAIEKQNVSYDEMVKAIPEGIILGADILVLILLIGGAFYVVEKTGALQVGVEALIYTFRGNTYLLLVILSICFSIAGATIAMQEEIIAMVPLLIVLSKKLNYNVKSIVGLTLGSSLVGAGLSPINPFNSLLAQKLAEVEISEGLVYRLVFFVIGIGVWTFFMIRKGKNKNSITEKIELKPSSIGWRNGLILFLSLGGIIFMGWGITQKDWGYNEMSAFFFVIGFACGLIGKLGINGTARVYTAGFGEMIFAGVIVGLARSVYLILEKGMIIDTVIHSMFTPLEGLPDQLAVLGLFISQLLIHIPVPSTSGQTVLTIPLASPLMDLLGISRQLAVFTSQYAVSMMDLLTPTNGGMMAVIAAAGIKFNDWIKFIIKSWLAVIGICLISIFIALIWFA</sequence>
<evidence type="ECO:0000256" key="4">
    <source>
        <dbReference type="ARBA" id="ARBA00022989"/>
    </source>
</evidence>
<feature type="transmembrane region" description="Helical" evidence="6">
    <location>
        <begin position="233"/>
        <end position="254"/>
    </location>
</feature>
<feature type="transmembrane region" description="Helical" evidence="6">
    <location>
        <begin position="424"/>
        <end position="443"/>
    </location>
</feature>
<evidence type="ECO:0000256" key="3">
    <source>
        <dbReference type="ARBA" id="ARBA00022692"/>
    </source>
</evidence>
<keyword evidence="4 6" id="KW-1133">Transmembrane helix</keyword>
<evidence type="ECO:0000256" key="5">
    <source>
        <dbReference type="ARBA" id="ARBA00023136"/>
    </source>
</evidence>
<dbReference type="EMBL" id="FOVW01000011">
    <property type="protein sequence ID" value="SFO66883.1"/>
    <property type="molecule type" value="Genomic_DNA"/>
</dbReference>
<comment type="subcellular location">
    <subcellularLocation>
        <location evidence="1">Cell membrane</location>
        <topology evidence="1">Multi-pass membrane protein</topology>
    </subcellularLocation>
</comment>
<proteinExistence type="predicted"/>
<evidence type="ECO:0000256" key="1">
    <source>
        <dbReference type="ARBA" id="ARBA00004651"/>
    </source>
</evidence>
<organism evidence="7 8">
    <name type="scientific">Algoriphagus ornithinivorans</name>
    <dbReference type="NCBI Taxonomy" id="226506"/>
    <lineage>
        <taxon>Bacteria</taxon>
        <taxon>Pseudomonadati</taxon>
        <taxon>Bacteroidota</taxon>
        <taxon>Cytophagia</taxon>
        <taxon>Cytophagales</taxon>
        <taxon>Cyclobacteriaceae</taxon>
        <taxon>Algoriphagus</taxon>
    </lineage>
</organism>
<keyword evidence="3 6" id="KW-0812">Transmembrane</keyword>
<dbReference type="Proteomes" id="UP000199564">
    <property type="component" value="Unassembled WGS sequence"/>
</dbReference>
<feature type="transmembrane region" description="Helical" evidence="6">
    <location>
        <begin position="151"/>
        <end position="173"/>
    </location>
</feature>
<name>A0A1I5J2M4_9BACT</name>
<keyword evidence="5 6" id="KW-0472">Membrane</keyword>
<accession>A0A1I5J2M4</accession>
<feature type="transmembrane region" description="Helical" evidence="6">
    <location>
        <begin position="6"/>
        <end position="26"/>
    </location>
</feature>
<feature type="transmembrane region" description="Helical" evidence="6">
    <location>
        <begin position="266"/>
        <end position="283"/>
    </location>
</feature>
<feature type="transmembrane region" description="Helical" evidence="6">
    <location>
        <begin position="110"/>
        <end position="130"/>
    </location>
</feature>
<dbReference type="RefSeq" id="WP_091655280.1">
    <property type="nucleotide sequence ID" value="NZ_FOVW01000011.1"/>
</dbReference>
<dbReference type="STRING" id="226506.SAMN04488519_11116"/>
<feature type="transmembrane region" description="Helical" evidence="6">
    <location>
        <begin position="290"/>
        <end position="314"/>
    </location>
</feature>
<protein>
    <submittedName>
        <fullName evidence="7">Uncharacterized membrane protein YfcC, ion transporter superfamily</fullName>
    </submittedName>
</protein>
<dbReference type="PANTHER" id="PTHR43652">
    <property type="entry name" value="BASIC AMINO ACID ANTIPORTER YFCC-RELATED"/>
    <property type="match status" value="1"/>
</dbReference>
<feature type="transmembrane region" description="Helical" evidence="6">
    <location>
        <begin position="193"/>
        <end position="212"/>
    </location>
</feature>
<feature type="transmembrane region" description="Helical" evidence="6">
    <location>
        <begin position="70"/>
        <end position="90"/>
    </location>
</feature>
<evidence type="ECO:0000256" key="6">
    <source>
        <dbReference type="SAM" id="Phobius"/>
    </source>
</evidence>
<dbReference type="InterPro" id="IPR018385">
    <property type="entry name" value="C4_dicarb_anaerob_car-like"/>
</dbReference>
<dbReference type="GO" id="GO:0005886">
    <property type="term" value="C:plasma membrane"/>
    <property type="evidence" value="ECO:0007669"/>
    <property type="project" value="UniProtKB-SubCell"/>
</dbReference>
<dbReference type="Pfam" id="PF03606">
    <property type="entry name" value="DcuC"/>
    <property type="match status" value="1"/>
</dbReference>
<keyword evidence="8" id="KW-1185">Reference proteome</keyword>